<feature type="domain" description="Dienelactone hydrolase" evidence="1">
    <location>
        <begin position="13"/>
        <end position="229"/>
    </location>
</feature>
<dbReference type="Gene3D" id="3.40.50.1820">
    <property type="entry name" value="alpha/beta hydrolase"/>
    <property type="match status" value="1"/>
</dbReference>
<protein>
    <submittedName>
        <fullName evidence="2">Dienelactone hydrolase family protein</fullName>
    </submittedName>
</protein>
<keyword evidence="3" id="KW-1185">Reference proteome</keyword>
<sequence>MIESELTRVGELTAYLSRPAGGSAAGMLLLPMITGLGAQLRAYADDIARAGVTALAWDPWHGPTGDDHDREQLTELMADLSDDRALPEQAQLLDHLYGPLGVQRAGVIGWCLGGRYAFLLAAREPRLASCVAYHPTVPAEAPANRPEDAVAAAGRITCPVLMIYPGADHLVPASTFRALRDALDGRESGPSLIQVYPGAGHGFMEAGRREDPVNAAATRLSWPQALGFIRVTTGG</sequence>
<dbReference type="PANTHER" id="PTHR46623:SF6">
    <property type="entry name" value="ALPHA_BETA-HYDROLASES SUPERFAMILY PROTEIN"/>
    <property type="match status" value="1"/>
</dbReference>
<dbReference type="InterPro" id="IPR051049">
    <property type="entry name" value="Dienelactone_hydrolase-like"/>
</dbReference>
<reference evidence="3" key="1">
    <citation type="journal article" date="2019" name="Int. J. Syst. Evol. Microbiol.">
        <title>The Global Catalogue of Microorganisms (GCM) 10K type strain sequencing project: providing services to taxonomists for standard genome sequencing and annotation.</title>
        <authorList>
            <consortium name="The Broad Institute Genomics Platform"/>
            <consortium name="The Broad Institute Genome Sequencing Center for Infectious Disease"/>
            <person name="Wu L."/>
            <person name="Ma J."/>
        </authorList>
    </citation>
    <scope>NUCLEOTIDE SEQUENCE [LARGE SCALE GENOMIC DNA]</scope>
    <source>
        <strain evidence="3">JCM 18303</strain>
    </source>
</reference>
<proteinExistence type="predicted"/>
<dbReference type="RefSeq" id="WP_345703469.1">
    <property type="nucleotide sequence ID" value="NZ_BAABJP010000056.1"/>
</dbReference>
<keyword evidence="2" id="KW-0378">Hydrolase</keyword>
<name>A0ABP9RBF7_9PSEU</name>
<dbReference type="Proteomes" id="UP001428817">
    <property type="component" value="Unassembled WGS sequence"/>
</dbReference>
<dbReference type="EMBL" id="BAABJP010000056">
    <property type="protein sequence ID" value="GAA5173559.1"/>
    <property type="molecule type" value="Genomic_DNA"/>
</dbReference>
<comment type="caution">
    <text evidence="2">The sequence shown here is derived from an EMBL/GenBank/DDBJ whole genome shotgun (WGS) entry which is preliminary data.</text>
</comment>
<accession>A0ABP9RBF7</accession>
<dbReference type="Pfam" id="PF01738">
    <property type="entry name" value="DLH"/>
    <property type="match status" value="1"/>
</dbReference>
<dbReference type="InterPro" id="IPR002925">
    <property type="entry name" value="Dienelactn_hydro"/>
</dbReference>
<dbReference type="InterPro" id="IPR029058">
    <property type="entry name" value="AB_hydrolase_fold"/>
</dbReference>
<dbReference type="SUPFAM" id="SSF53474">
    <property type="entry name" value="alpha/beta-Hydrolases"/>
    <property type="match status" value="1"/>
</dbReference>
<evidence type="ECO:0000313" key="2">
    <source>
        <dbReference type="EMBL" id="GAA5173559.1"/>
    </source>
</evidence>
<evidence type="ECO:0000259" key="1">
    <source>
        <dbReference type="Pfam" id="PF01738"/>
    </source>
</evidence>
<dbReference type="GO" id="GO:0016787">
    <property type="term" value="F:hydrolase activity"/>
    <property type="evidence" value="ECO:0007669"/>
    <property type="project" value="UniProtKB-KW"/>
</dbReference>
<evidence type="ECO:0000313" key="3">
    <source>
        <dbReference type="Proteomes" id="UP001428817"/>
    </source>
</evidence>
<gene>
    <name evidence="2" type="ORF">GCM10023321_75440</name>
</gene>
<dbReference type="PANTHER" id="PTHR46623">
    <property type="entry name" value="CARBOXYMETHYLENEBUTENOLIDASE-RELATED"/>
    <property type="match status" value="1"/>
</dbReference>
<organism evidence="2 3">
    <name type="scientific">Pseudonocardia eucalypti</name>
    <dbReference type="NCBI Taxonomy" id="648755"/>
    <lineage>
        <taxon>Bacteria</taxon>
        <taxon>Bacillati</taxon>
        <taxon>Actinomycetota</taxon>
        <taxon>Actinomycetes</taxon>
        <taxon>Pseudonocardiales</taxon>
        <taxon>Pseudonocardiaceae</taxon>
        <taxon>Pseudonocardia</taxon>
    </lineage>
</organism>